<dbReference type="Gene3D" id="3.40.50.12580">
    <property type="match status" value="1"/>
</dbReference>
<dbReference type="EMBL" id="PRCE01000037">
    <property type="protein sequence ID" value="RTJ98133.1"/>
    <property type="molecule type" value="Genomic_DNA"/>
</dbReference>
<dbReference type="SUPFAM" id="SSF53756">
    <property type="entry name" value="UDP-Glycosyltransferase/glycogen phosphorylase"/>
    <property type="match status" value="1"/>
</dbReference>
<proteinExistence type="predicted"/>
<reference evidence="1 2" key="1">
    <citation type="journal article" date="2019" name="Appl. Environ. Microbiol.">
        <title>Population genetics and characterization of Campylobacter jejuni isolates in western jackdaws and game birds in Finland.</title>
        <authorList>
            <person name="Kovanen S."/>
            <person name="Rossi M."/>
            <person name="Pohja-Mykra M."/>
            <person name="Nieminen T."/>
            <person name="Raunio-Saarnisto M."/>
            <person name="Sauvala M."/>
            <person name="Fredriksson-Ahomaa M."/>
            <person name="Hanninen M.L."/>
            <person name="Kivisto R."/>
        </authorList>
    </citation>
    <scope>NUCLEOTIDE SEQUENCE [LARGE SCALE GENOMIC DNA]</scope>
    <source>
        <strain evidence="1 2">CB304</strain>
    </source>
</reference>
<evidence type="ECO:0000313" key="2">
    <source>
        <dbReference type="Proteomes" id="UP000286791"/>
    </source>
</evidence>
<accession>A0A431ESE1</accession>
<evidence type="ECO:0000313" key="1">
    <source>
        <dbReference type="EMBL" id="RTJ98133.1"/>
    </source>
</evidence>
<protein>
    <recommendedName>
        <fullName evidence="3">CDP-glycerol--glycerophosphate glycerophosphotransferase</fullName>
    </recommendedName>
</protein>
<dbReference type="Proteomes" id="UP000286791">
    <property type="component" value="Unassembled WGS sequence"/>
</dbReference>
<evidence type="ECO:0008006" key="3">
    <source>
        <dbReference type="Google" id="ProtNLM"/>
    </source>
</evidence>
<sequence length="434" mass="51837">MTRSKIAKFFTFWIPIRKIRKKLRQKTENLLYIPYIKKIQQTQFDIQQKIKSKKTLKLNIAFFVMYDSIFPAKTLFENMNKNSLFNTHLIVIPDITKGEKNMYFQMTKTYNTFRSIYANVFLSYNFSTKTFEDLGKEMDLICFSNPYDSATHKFYQIKYCALHSLTFHIPYSYTGFLQYNLKIFSSIEYSLFWKIFVENNNTLQTIKQHQMYHASNLQLSGYSKMDSLNNKKQSNKKTQPIIILAPHHTVQKDFALQLSNFLRLSDFYLKLPAMYPNVDFVFRPHPLLFINLENNKIWSKEQIKNYIHTLTNYANVSYENGGDYFESFIRSDALIHDCGSFIAEYLYLDKPECFIFQNQQQIDHEFTNDGKKVLEHLYMAQTEKDIIDFIDNIVIKNMDFLKEKRIQFAKENIKFNYPYATQCIMDFIKMELTK</sequence>
<gene>
    <name evidence="1" type="ORF">C3H48_05435</name>
</gene>
<name>A0A431ESE1_CAMJU</name>
<dbReference type="RefSeq" id="WP_126214289.1">
    <property type="nucleotide sequence ID" value="NZ_PQZO01000001.1"/>
</dbReference>
<dbReference type="AlphaFoldDB" id="A0A431ESE1"/>
<dbReference type="InterPro" id="IPR043148">
    <property type="entry name" value="TagF_C"/>
</dbReference>
<comment type="caution">
    <text evidence="1">The sequence shown here is derived from an EMBL/GenBank/DDBJ whole genome shotgun (WGS) entry which is preliminary data.</text>
</comment>
<organism evidence="1 2">
    <name type="scientific">Campylobacter jejuni</name>
    <dbReference type="NCBI Taxonomy" id="197"/>
    <lineage>
        <taxon>Bacteria</taxon>
        <taxon>Pseudomonadati</taxon>
        <taxon>Campylobacterota</taxon>
        <taxon>Epsilonproteobacteria</taxon>
        <taxon>Campylobacterales</taxon>
        <taxon>Campylobacteraceae</taxon>
        <taxon>Campylobacter</taxon>
    </lineage>
</organism>